<accession>A0A1I5VZK1</accession>
<evidence type="ECO:0000259" key="2">
    <source>
        <dbReference type="SMART" id="SM00849"/>
    </source>
</evidence>
<name>A0A1I5VZK1_9LACT</name>
<proteinExistence type="predicted"/>
<dbReference type="AlphaFoldDB" id="A0A1I5VZK1"/>
<evidence type="ECO:0000256" key="1">
    <source>
        <dbReference type="ARBA" id="ARBA00022833"/>
    </source>
</evidence>
<dbReference type="RefSeq" id="WP_092479729.1">
    <property type="nucleotide sequence ID" value="NZ_FOXW01000002.1"/>
</dbReference>
<keyword evidence="1" id="KW-0862">Zinc</keyword>
<dbReference type="CDD" id="cd07716">
    <property type="entry name" value="RNaseZ_short-form-like_MBL-fold"/>
    <property type="match status" value="1"/>
</dbReference>
<gene>
    <name evidence="3" type="ORF">SAMN04488506_0659</name>
</gene>
<dbReference type="PANTHER" id="PTHR46018">
    <property type="entry name" value="ZINC PHOSPHODIESTERASE ELAC PROTEIN 1"/>
    <property type="match status" value="1"/>
</dbReference>
<dbReference type="STRING" id="82801.SAMN04488506_0659"/>
<evidence type="ECO:0000313" key="3">
    <source>
        <dbReference type="EMBL" id="SFQ12436.1"/>
    </source>
</evidence>
<dbReference type="EMBL" id="FOXW01000002">
    <property type="protein sequence ID" value="SFQ12436.1"/>
    <property type="molecule type" value="Genomic_DNA"/>
</dbReference>
<dbReference type="Proteomes" id="UP000199136">
    <property type="component" value="Unassembled WGS sequence"/>
</dbReference>
<protein>
    <submittedName>
        <fullName evidence="3">Ribonuclease BN, tRNA processing enzyme</fullName>
    </submittedName>
</protein>
<evidence type="ECO:0000313" key="4">
    <source>
        <dbReference type="Proteomes" id="UP000199136"/>
    </source>
</evidence>
<dbReference type="PANTHER" id="PTHR46018:SF4">
    <property type="entry name" value="METALLO-HYDROLASE YHFI-RELATED"/>
    <property type="match status" value="1"/>
</dbReference>
<dbReference type="GO" id="GO:0042781">
    <property type="term" value="F:3'-tRNA processing endoribonuclease activity"/>
    <property type="evidence" value="ECO:0007669"/>
    <property type="project" value="TreeGrafter"/>
</dbReference>
<dbReference type="InterPro" id="IPR036866">
    <property type="entry name" value="RibonucZ/Hydroxyglut_hydro"/>
</dbReference>
<dbReference type="Pfam" id="PF12706">
    <property type="entry name" value="Lactamase_B_2"/>
    <property type="match status" value="1"/>
</dbReference>
<dbReference type="OrthoDB" id="9794898at2"/>
<dbReference type="Gene3D" id="3.60.15.10">
    <property type="entry name" value="Ribonuclease Z/Hydroxyacylglutathione hydrolase-like"/>
    <property type="match status" value="1"/>
</dbReference>
<keyword evidence="4" id="KW-1185">Reference proteome</keyword>
<reference evidence="3 4" key="1">
    <citation type="submission" date="2016-10" db="EMBL/GenBank/DDBJ databases">
        <authorList>
            <person name="de Groot N.N."/>
        </authorList>
    </citation>
    <scope>NUCLEOTIDE SEQUENCE [LARGE SCALE GENOMIC DNA]</scope>
    <source>
        <strain evidence="3 4">DSM 20581</strain>
    </source>
</reference>
<dbReference type="SUPFAM" id="SSF56281">
    <property type="entry name" value="Metallo-hydrolase/oxidoreductase"/>
    <property type="match status" value="1"/>
</dbReference>
<dbReference type="InterPro" id="IPR001279">
    <property type="entry name" value="Metallo-B-lactamas"/>
</dbReference>
<organism evidence="3 4">
    <name type="scientific">Desemzia incerta</name>
    <dbReference type="NCBI Taxonomy" id="82801"/>
    <lineage>
        <taxon>Bacteria</taxon>
        <taxon>Bacillati</taxon>
        <taxon>Bacillota</taxon>
        <taxon>Bacilli</taxon>
        <taxon>Lactobacillales</taxon>
        <taxon>Carnobacteriaceae</taxon>
        <taxon>Desemzia</taxon>
    </lineage>
</organism>
<sequence>MELTILGYWGGYPTRNGGTSSYLIESDGYHLWLDAGSASLIALENHIDPLDIDAVLISHYHHDHIADLGVFQFTRQLKGIGENRAPIVPIYGHEEDKENFDRLTMDRVSKGIAYRENEAFTVGPFEITAMKTLHPVPCFALRIEEVNTGKVLVFTADSGYLEGFIPFSKDADLLLADTNFFHGMENHRVHMTATEVGRIAKEAQVKKLVLTHLPQQGDLALLKEQAAAEFGSQEVLLAEKDLLITI</sequence>
<feature type="domain" description="Metallo-beta-lactamase" evidence="2">
    <location>
        <begin position="18"/>
        <end position="212"/>
    </location>
</feature>
<dbReference type="SMART" id="SM00849">
    <property type="entry name" value="Lactamase_B"/>
    <property type="match status" value="1"/>
</dbReference>